<dbReference type="GO" id="GO:0016758">
    <property type="term" value="F:hexosyltransferase activity"/>
    <property type="evidence" value="ECO:0007669"/>
    <property type="project" value="TreeGrafter"/>
</dbReference>
<keyword evidence="4" id="KW-1185">Reference proteome</keyword>
<name>A0AA46E0E7_9FUSO</name>
<dbReference type="CDD" id="cd06533">
    <property type="entry name" value="Glyco_transf_WecG_TagA"/>
    <property type="match status" value="1"/>
</dbReference>
<evidence type="ECO:0000256" key="1">
    <source>
        <dbReference type="ARBA" id="ARBA00022676"/>
    </source>
</evidence>
<dbReference type="PANTHER" id="PTHR34136:SF1">
    <property type="entry name" value="UDP-N-ACETYL-D-MANNOSAMINURONIC ACID TRANSFERASE"/>
    <property type="match status" value="1"/>
</dbReference>
<dbReference type="EMBL" id="SOBG01000001">
    <property type="protein sequence ID" value="TDT72451.1"/>
    <property type="molecule type" value="Genomic_DNA"/>
</dbReference>
<reference evidence="3 4" key="1">
    <citation type="submission" date="2019-03" db="EMBL/GenBank/DDBJ databases">
        <title>Genomic Encyclopedia of Type Strains, Phase IV (KMG-IV): sequencing the most valuable type-strain genomes for metagenomic binning, comparative biology and taxonomic classification.</title>
        <authorList>
            <person name="Goeker M."/>
        </authorList>
    </citation>
    <scope>NUCLEOTIDE SEQUENCE [LARGE SCALE GENOMIC DNA]</scope>
    <source>
        <strain evidence="3 4">DSM 100055</strain>
    </source>
</reference>
<dbReference type="Proteomes" id="UP000294678">
    <property type="component" value="Unassembled WGS sequence"/>
</dbReference>
<dbReference type="AlphaFoldDB" id="A0AA46E0E7"/>
<dbReference type="Pfam" id="PF03808">
    <property type="entry name" value="Glyco_tran_WecG"/>
    <property type="match status" value="1"/>
</dbReference>
<dbReference type="NCBIfam" id="TIGR00696">
    <property type="entry name" value="wecG_tagA_cpsF"/>
    <property type="match status" value="1"/>
</dbReference>
<dbReference type="PANTHER" id="PTHR34136">
    <property type="match status" value="1"/>
</dbReference>
<dbReference type="InterPro" id="IPR004629">
    <property type="entry name" value="WecG_TagA_CpsF"/>
</dbReference>
<accession>A0AA46E0E7</accession>
<dbReference type="RefSeq" id="WP_134112105.1">
    <property type="nucleotide sequence ID" value="NZ_SOBG01000001.1"/>
</dbReference>
<keyword evidence="2" id="KW-0808">Transferase</keyword>
<evidence type="ECO:0000313" key="3">
    <source>
        <dbReference type="EMBL" id="TDT72451.1"/>
    </source>
</evidence>
<keyword evidence="1" id="KW-0328">Glycosyltransferase</keyword>
<gene>
    <name evidence="3" type="ORF">EV215_0257</name>
</gene>
<comment type="caution">
    <text evidence="3">The sequence shown here is derived from an EMBL/GenBank/DDBJ whole genome shotgun (WGS) entry which is preliminary data.</text>
</comment>
<organism evidence="3 4">
    <name type="scientific">Hypnocyclicus thermotrophus</name>
    <dbReference type="NCBI Taxonomy" id="1627895"/>
    <lineage>
        <taxon>Bacteria</taxon>
        <taxon>Fusobacteriati</taxon>
        <taxon>Fusobacteriota</taxon>
        <taxon>Fusobacteriia</taxon>
        <taxon>Fusobacteriales</taxon>
        <taxon>Fusobacteriaceae</taxon>
        <taxon>Hypnocyclicus</taxon>
    </lineage>
</organism>
<evidence type="ECO:0000256" key="2">
    <source>
        <dbReference type="ARBA" id="ARBA00022679"/>
    </source>
</evidence>
<sequence>MDEITLVNDLKITGFESYNELFNEILLKKNIQNFLIINYMYWVPFVKARKDKDYLESLKYSGYILPDGVGLLTYIKVLYGKTLLNLNGTDLNPELIKFFNDKNMKIALYGTTQENIEKCVKSLNSKNIDIYYYQNGYRGLDFSKIEDNSVLFVGKGSPIQEIWVKNNFKTIKEKKLIVVTVGGYFDFEAGFYKRAPKFIRDLKSEWIYRILDNPKLQIPKYINNFYFPWFIFKDYIKLKKKVKEKIYV</sequence>
<protein>
    <submittedName>
        <fullName evidence="3">N-acetylmannosaminyltransferase</fullName>
    </submittedName>
</protein>
<proteinExistence type="predicted"/>
<evidence type="ECO:0000313" key="4">
    <source>
        <dbReference type="Proteomes" id="UP000294678"/>
    </source>
</evidence>